<name>A0ABW5K2I5_9FLAO</name>
<reference evidence="3" key="1">
    <citation type="journal article" date="2019" name="Int. J. Syst. Evol. Microbiol.">
        <title>The Global Catalogue of Microorganisms (GCM) 10K type strain sequencing project: providing services to taxonomists for standard genome sequencing and annotation.</title>
        <authorList>
            <consortium name="The Broad Institute Genomics Platform"/>
            <consortium name="The Broad Institute Genome Sequencing Center for Infectious Disease"/>
            <person name="Wu L."/>
            <person name="Ma J."/>
        </authorList>
    </citation>
    <scope>NUCLEOTIDE SEQUENCE [LARGE SCALE GENOMIC DNA]</scope>
    <source>
        <strain evidence="3">KCTC 42808</strain>
    </source>
</reference>
<evidence type="ECO:0000313" key="2">
    <source>
        <dbReference type="EMBL" id="MFD2542608.1"/>
    </source>
</evidence>
<proteinExistence type="predicted"/>
<organism evidence="2 3">
    <name type="scientific">Lacinutrix gracilariae</name>
    <dbReference type="NCBI Taxonomy" id="1747198"/>
    <lineage>
        <taxon>Bacteria</taxon>
        <taxon>Pseudomonadati</taxon>
        <taxon>Bacteroidota</taxon>
        <taxon>Flavobacteriia</taxon>
        <taxon>Flavobacteriales</taxon>
        <taxon>Flavobacteriaceae</taxon>
        <taxon>Lacinutrix</taxon>
    </lineage>
</organism>
<feature type="signal peptide" evidence="1">
    <location>
        <begin position="1"/>
        <end position="27"/>
    </location>
</feature>
<protein>
    <submittedName>
        <fullName evidence="2">Alpha-ketoglutarate decarboxylase</fullName>
    </submittedName>
</protein>
<dbReference type="RefSeq" id="WP_379903657.1">
    <property type="nucleotide sequence ID" value="NZ_JBHULM010000011.1"/>
</dbReference>
<dbReference type="Proteomes" id="UP001597467">
    <property type="component" value="Unassembled WGS sequence"/>
</dbReference>
<evidence type="ECO:0000256" key="1">
    <source>
        <dbReference type="SAM" id="SignalP"/>
    </source>
</evidence>
<comment type="caution">
    <text evidence="2">The sequence shown here is derived from an EMBL/GenBank/DDBJ whole genome shotgun (WGS) entry which is preliminary data.</text>
</comment>
<sequence>MNKSDSLAHKIIVFFVFVCVFTTSAKAQDNNVKQKSEFWQKVRFGGGIGLSTSNNIFSATIAPSAIYQFDNTFALGVGLSGSYLRNKNTLRKYKSTIIGGSIIGLYNPINEIQISGELEQNNVSRNFDDSSYSDENYWSPALFVGAGYRTRNVTIGVKYDLLYDDNKSIYANAWSPFVRVYF</sequence>
<accession>A0ABW5K2I5</accession>
<gene>
    <name evidence="2" type="ORF">ACFSSB_09800</name>
</gene>
<feature type="chain" id="PRO_5046087458" evidence="1">
    <location>
        <begin position="28"/>
        <end position="182"/>
    </location>
</feature>
<dbReference type="EMBL" id="JBHULM010000011">
    <property type="protein sequence ID" value="MFD2542608.1"/>
    <property type="molecule type" value="Genomic_DNA"/>
</dbReference>
<evidence type="ECO:0000313" key="3">
    <source>
        <dbReference type="Proteomes" id="UP001597467"/>
    </source>
</evidence>
<keyword evidence="1" id="KW-0732">Signal</keyword>
<keyword evidence="3" id="KW-1185">Reference proteome</keyword>